<dbReference type="EMBL" id="LAIR01000002">
    <property type="protein sequence ID" value="KNX37081.1"/>
    <property type="molecule type" value="Genomic_DNA"/>
</dbReference>
<gene>
    <name evidence="1" type="ORF">VV01_07865</name>
</gene>
<dbReference type="AlphaFoldDB" id="A0A0L6CH00"/>
<dbReference type="Proteomes" id="UP000037397">
    <property type="component" value="Unassembled WGS sequence"/>
</dbReference>
<comment type="caution">
    <text evidence="1">The sequence shown here is derived from an EMBL/GenBank/DDBJ whole genome shotgun (WGS) entry which is preliminary data.</text>
</comment>
<evidence type="ECO:0000313" key="1">
    <source>
        <dbReference type="EMBL" id="KNX37081.1"/>
    </source>
</evidence>
<keyword evidence="2" id="KW-1185">Reference proteome</keyword>
<proteinExistence type="predicted"/>
<name>A0A0L6CH00_9MICO</name>
<evidence type="ECO:0000313" key="2">
    <source>
        <dbReference type="Proteomes" id="UP000037397"/>
    </source>
</evidence>
<sequence>MLTFSVDGVRCTVEQRSGDTAVYDYTVGLGGFSIRLSKSDFVMSQEAHEENVRDHLASLAEGDVCAILEK</sequence>
<protein>
    <submittedName>
        <fullName evidence="1">Uncharacterized protein</fullName>
    </submittedName>
</protein>
<accession>A0A0L6CH00</accession>
<reference evidence="2" key="1">
    <citation type="submission" date="2015-03" db="EMBL/GenBank/DDBJ databases">
        <title>Luteipulveratus halotolerans sp. nov., a novel actinobacterium (Dermacoccaceae) from Sarawak, Malaysia.</title>
        <authorList>
            <person name="Juboi H."/>
            <person name="Basik A."/>
            <person name="Shamsul S.S."/>
            <person name="Arnold P."/>
            <person name="Schmitt E.K."/>
            <person name="Sanglier J.-J."/>
            <person name="Yeo T."/>
        </authorList>
    </citation>
    <scope>NUCLEOTIDE SEQUENCE [LARGE SCALE GENOMIC DNA]</scope>
    <source>
        <strain evidence="2">C296001</strain>
    </source>
</reference>
<organism evidence="1 2">
    <name type="scientific">Luteipulveratus halotolerans</name>
    <dbReference type="NCBI Taxonomy" id="1631356"/>
    <lineage>
        <taxon>Bacteria</taxon>
        <taxon>Bacillati</taxon>
        <taxon>Actinomycetota</taxon>
        <taxon>Actinomycetes</taxon>
        <taxon>Micrococcales</taxon>
        <taxon>Dermacoccaceae</taxon>
        <taxon>Luteipulveratus</taxon>
    </lineage>
</organism>